<evidence type="ECO:0000313" key="1">
    <source>
        <dbReference type="EMBL" id="ESR55891.1"/>
    </source>
</evidence>
<evidence type="ECO:0000313" key="2">
    <source>
        <dbReference type="Proteomes" id="UP000030687"/>
    </source>
</evidence>
<gene>
    <name evidence="1" type="ORF">CICLE_v10023777mg</name>
</gene>
<proteinExistence type="predicted"/>
<accession>V4U170</accession>
<name>V4U170_CITCL</name>
<dbReference type="Gramene" id="ESR55891">
    <property type="protein sequence ID" value="ESR55891"/>
    <property type="gene ID" value="CICLE_v10023777mg"/>
</dbReference>
<dbReference type="InParanoid" id="V4U170"/>
<keyword evidence="2" id="KW-1185">Reference proteome</keyword>
<dbReference type="KEGG" id="cic:CICLE_v10023777mg"/>
<dbReference type="EMBL" id="KI536661">
    <property type="protein sequence ID" value="ESR55891.1"/>
    <property type="molecule type" value="Genomic_DNA"/>
</dbReference>
<reference evidence="1 2" key="1">
    <citation type="submission" date="2013-10" db="EMBL/GenBank/DDBJ databases">
        <authorList>
            <consortium name="International Citrus Genome Consortium"/>
            <person name="Jenkins J."/>
            <person name="Schmutz J."/>
            <person name="Prochnik S."/>
            <person name="Rokhsar D."/>
            <person name="Gmitter F."/>
            <person name="Ollitrault P."/>
            <person name="Machado M."/>
            <person name="Talon M."/>
            <person name="Wincker P."/>
            <person name="Jaillon O."/>
            <person name="Morgante M."/>
        </authorList>
    </citation>
    <scope>NUCLEOTIDE SEQUENCE</scope>
    <source>
        <strain evidence="2">cv. Clemenules</strain>
    </source>
</reference>
<protein>
    <submittedName>
        <fullName evidence="1">Uncharacterized protein</fullName>
    </submittedName>
</protein>
<dbReference type="Proteomes" id="UP000030687">
    <property type="component" value="Unassembled WGS sequence"/>
</dbReference>
<organism evidence="1 2">
    <name type="scientific">Citrus clementina</name>
    <name type="common">Clementine</name>
    <name type="synonym">Citrus deliciosa x Citrus sinensis</name>
    <dbReference type="NCBI Taxonomy" id="85681"/>
    <lineage>
        <taxon>Eukaryota</taxon>
        <taxon>Viridiplantae</taxon>
        <taxon>Streptophyta</taxon>
        <taxon>Embryophyta</taxon>
        <taxon>Tracheophyta</taxon>
        <taxon>Spermatophyta</taxon>
        <taxon>Magnoliopsida</taxon>
        <taxon>eudicotyledons</taxon>
        <taxon>Gunneridae</taxon>
        <taxon>Pentapetalae</taxon>
        <taxon>rosids</taxon>
        <taxon>malvids</taxon>
        <taxon>Sapindales</taxon>
        <taxon>Rutaceae</taxon>
        <taxon>Aurantioideae</taxon>
        <taxon>Citrus</taxon>
    </lineage>
</organism>
<dbReference type="AlphaFoldDB" id="V4U170"/>
<sequence>MTFTDTLFLTLRKKCQKWFAAAVPLLLDFHCCRPLLLDFHCCRPLLLDFHCCQPLLLDFHCCRLSFLDVTAAFALLLSSLNHRRLASHLSVRRCYRFYAVTSTSAQPATVPLPPRSRTISFSSLFWHRYENTTEELIC</sequence>